<keyword evidence="2 10" id="KW-0132">Cell division</keyword>
<dbReference type="Pfam" id="PF03033">
    <property type="entry name" value="Glyco_transf_28"/>
    <property type="match status" value="1"/>
</dbReference>
<feature type="binding site" evidence="10">
    <location>
        <position position="123"/>
    </location>
    <ligand>
        <name>UDP-N-acetyl-alpha-D-glucosamine</name>
        <dbReference type="ChEBI" id="CHEBI:57705"/>
    </ligand>
</feature>
<dbReference type="GO" id="GO:0051991">
    <property type="term" value="F:UDP-N-acetyl-D-glucosamine:N-acetylmuramoyl-L-alanyl-D-glutamyl-meso-2,6-diaminopimelyl-D-alanyl-D-alanine-diphosphoundecaprenol 4-beta-N-acetylglucosaminlytransferase activity"/>
    <property type="evidence" value="ECO:0007669"/>
    <property type="project" value="RHEA"/>
</dbReference>
<gene>
    <name evidence="10" type="primary">murG</name>
    <name evidence="13" type="ORF">A7sIIA15_04235</name>
</gene>
<dbReference type="Gene3D" id="3.40.50.2000">
    <property type="entry name" value="Glycogen Phosphorylase B"/>
    <property type="match status" value="2"/>
</dbReference>
<comment type="subcellular location">
    <subcellularLocation>
        <location evidence="10">Cell membrane</location>
        <topology evidence="10">Peripheral membrane protein</topology>
        <orientation evidence="10">Cytoplasmic side</orientation>
    </subcellularLocation>
</comment>
<keyword evidence="8 10" id="KW-0131">Cell cycle</keyword>
<keyword evidence="7 10" id="KW-0472">Membrane</keyword>
<dbReference type="UniPathway" id="UPA00219"/>
<dbReference type="InterPro" id="IPR006009">
    <property type="entry name" value="GlcNAc_MurG"/>
</dbReference>
<evidence type="ECO:0000256" key="2">
    <source>
        <dbReference type="ARBA" id="ARBA00022618"/>
    </source>
</evidence>
<proteinExistence type="inferred from homology"/>
<evidence type="ECO:0000256" key="5">
    <source>
        <dbReference type="ARBA" id="ARBA00022960"/>
    </source>
</evidence>
<dbReference type="PANTHER" id="PTHR21015">
    <property type="entry name" value="UDP-N-ACETYLGLUCOSAMINE--N-ACETYLMURAMYL-(PENTAPEPTIDE) PYROPHOSPHORYL-UNDECAPRENOL N-ACETYLGLUCOSAMINE TRANSFERASE 1"/>
    <property type="match status" value="1"/>
</dbReference>
<keyword evidence="4 10" id="KW-0808">Transferase</keyword>
<dbReference type="EMBL" id="CP016776">
    <property type="protein sequence ID" value="ASY20075.1"/>
    <property type="molecule type" value="Genomic_DNA"/>
</dbReference>
<dbReference type="GO" id="GO:0009252">
    <property type="term" value="P:peptidoglycan biosynthetic process"/>
    <property type="evidence" value="ECO:0007669"/>
    <property type="project" value="UniProtKB-UniRule"/>
</dbReference>
<organism evidence="13 14">
    <name type="scientific">Candidatus Planktophila vernalis</name>
    <dbReference type="NCBI Taxonomy" id="1884907"/>
    <lineage>
        <taxon>Bacteria</taxon>
        <taxon>Bacillati</taxon>
        <taxon>Actinomycetota</taxon>
        <taxon>Actinomycetes</taxon>
        <taxon>Candidatus Nanopelagicales</taxon>
        <taxon>Candidatus Nanopelagicaceae</taxon>
        <taxon>Candidatus Planktophila</taxon>
    </lineage>
</organism>
<sequence>MASIVLAGGGTAGHIEPALAVARVWQSANPKDEISFLGTAQGLENTLIPAAGFSVSNIPKVRISRKPSPSWLNIPFDLVASVKACHSLLKGADLLIGFGGYVSAPAYIAARILGVPTIIHEANAKPGWANRLGALFTPYLAVAHGVNAGMFSKALITGLPLRSDVAAALKSAGADWHKARAEAKIRLGFSPATPLVFVMGGSQGSVAINKVIEQGVPMFSTKGIAVMHSVGRANVLPPATDLYRPVAYVDQMADAYLAADLIIARSGAVTCAEFRALGRYALFVPLPIGNGEQFHNARGLVADGRAEVIDQKEFTTSYLHTHIDALLASSNSAPLEGSTLDADAALKIAALGQHALEAR</sequence>
<dbReference type="Proteomes" id="UP000217186">
    <property type="component" value="Chromosome"/>
</dbReference>
<dbReference type="GO" id="GO:0005975">
    <property type="term" value="P:carbohydrate metabolic process"/>
    <property type="evidence" value="ECO:0007669"/>
    <property type="project" value="InterPro"/>
</dbReference>
<dbReference type="GO" id="GO:0005886">
    <property type="term" value="C:plasma membrane"/>
    <property type="evidence" value="ECO:0007669"/>
    <property type="project" value="UniProtKB-SubCell"/>
</dbReference>
<feature type="binding site" evidence="10">
    <location>
        <begin position="11"/>
        <end position="13"/>
    </location>
    <ligand>
        <name>UDP-N-acetyl-alpha-D-glucosamine</name>
        <dbReference type="ChEBI" id="CHEBI:57705"/>
    </ligand>
</feature>
<comment type="catalytic activity">
    <reaction evidence="10">
        <text>di-trans,octa-cis-undecaprenyl diphospho-N-acetyl-alpha-D-muramoyl-L-alanyl-D-glutamyl-meso-2,6-diaminopimeloyl-D-alanyl-D-alanine + UDP-N-acetyl-alpha-D-glucosamine = di-trans,octa-cis-undecaprenyl diphospho-[N-acetyl-alpha-D-glucosaminyl-(1-&gt;4)]-N-acetyl-alpha-D-muramoyl-L-alanyl-D-glutamyl-meso-2,6-diaminopimeloyl-D-alanyl-D-alanine + UDP + H(+)</text>
        <dbReference type="Rhea" id="RHEA:31227"/>
        <dbReference type="ChEBI" id="CHEBI:15378"/>
        <dbReference type="ChEBI" id="CHEBI:57705"/>
        <dbReference type="ChEBI" id="CHEBI:58223"/>
        <dbReference type="ChEBI" id="CHEBI:61387"/>
        <dbReference type="ChEBI" id="CHEBI:61388"/>
        <dbReference type="EC" id="2.4.1.227"/>
    </reaction>
</comment>
<dbReference type="GO" id="GO:0050511">
    <property type="term" value="F:undecaprenyldiphospho-muramoylpentapeptide beta-N-acetylglucosaminyltransferase activity"/>
    <property type="evidence" value="ECO:0007669"/>
    <property type="project" value="UniProtKB-UniRule"/>
</dbReference>
<evidence type="ECO:0000256" key="8">
    <source>
        <dbReference type="ARBA" id="ARBA00023306"/>
    </source>
</evidence>
<dbReference type="RefSeq" id="WP_095685936.1">
    <property type="nucleotide sequence ID" value="NZ_CP016776.1"/>
</dbReference>
<evidence type="ECO:0000256" key="6">
    <source>
        <dbReference type="ARBA" id="ARBA00022984"/>
    </source>
</evidence>
<comment type="similarity">
    <text evidence="10">Belongs to the glycosyltransferase 28 family. MurG subfamily.</text>
</comment>
<accession>A0A249KTP0</accession>
<keyword evidence="5 10" id="KW-0133">Cell shape</keyword>
<dbReference type="InterPro" id="IPR007235">
    <property type="entry name" value="Glyco_trans_28_C"/>
</dbReference>
<feature type="domain" description="Glycosyl transferase family 28 C-terminal" evidence="12">
    <location>
        <begin position="196"/>
        <end position="332"/>
    </location>
</feature>
<protein>
    <recommendedName>
        <fullName evidence="10">UDP-N-acetylglucosamine--N-acetylmuramyl-(pentapeptide) pyrophosphoryl-undecaprenol N-acetylglucosamine transferase</fullName>
        <ecNumber evidence="10">2.4.1.227</ecNumber>
    </recommendedName>
    <alternativeName>
        <fullName evidence="10">Undecaprenyl-PP-MurNAc-pentapeptide-UDPGlcNAc GlcNAc transferase</fullName>
    </alternativeName>
</protein>
<feature type="domain" description="Glycosyltransferase family 28 N-terminal" evidence="11">
    <location>
        <begin position="4"/>
        <end position="134"/>
    </location>
</feature>
<dbReference type="SUPFAM" id="SSF53756">
    <property type="entry name" value="UDP-Glycosyltransferase/glycogen phosphorylase"/>
    <property type="match status" value="1"/>
</dbReference>
<dbReference type="InterPro" id="IPR004276">
    <property type="entry name" value="GlycoTrans_28_N"/>
</dbReference>
<dbReference type="GO" id="GO:0051301">
    <property type="term" value="P:cell division"/>
    <property type="evidence" value="ECO:0007669"/>
    <property type="project" value="UniProtKB-KW"/>
</dbReference>
<dbReference type="AlphaFoldDB" id="A0A249KTP0"/>
<dbReference type="KEGG" id="pvn:A7sIIA15_04235"/>
<dbReference type="GO" id="GO:0071555">
    <property type="term" value="P:cell wall organization"/>
    <property type="evidence" value="ECO:0007669"/>
    <property type="project" value="UniProtKB-KW"/>
</dbReference>
<evidence type="ECO:0000313" key="13">
    <source>
        <dbReference type="EMBL" id="ASY20075.1"/>
    </source>
</evidence>
<feature type="binding site" evidence="10">
    <location>
        <position position="293"/>
    </location>
    <ligand>
        <name>UDP-N-acetyl-alpha-D-glucosamine</name>
        <dbReference type="ChEBI" id="CHEBI:57705"/>
    </ligand>
</feature>
<evidence type="ECO:0000256" key="1">
    <source>
        <dbReference type="ARBA" id="ARBA00022475"/>
    </source>
</evidence>
<keyword evidence="9 10" id="KW-0961">Cell wall biogenesis/degradation</keyword>
<feature type="binding site" evidence="10">
    <location>
        <position position="202"/>
    </location>
    <ligand>
        <name>UDP-N-acetyl-alpha-D-glucosamine</name>
        <dbReference type="ChEBI" id="CHEBI:57705"/>
    </ligand>
</feature>
<dbReference type="OrthoDB" id="9808936at2"/>
<feature type="binding site" evidence="10">
    <location>
        <position position="162"/>
    </location>
    <ligand>
        <name>UDP-N-acetyl-alpha-D-glucosamine</name>
        <dbReference type="ChEBI" id="CHEBI:57705"/>
    </ligand>
</feature>
<keyword evidence="1 10" id="KW-1003">Cell membrane</keyword>
<evidence type="ECO:0000256" key="4">
    <source>
        <dbReference type="ARBA" id="ARBA00022679"/>
    </source>
</evidence>
<comment type="pathway">
    <text evidence="10">Cell wall biogenesis; peptidoglycan biosynthesis.</text>
</comment>
<evidence type="ECO:0000259" key="11">
    <source>
        <dbReference type="Pfam" id="PF03033"/>
    </source>
</evidence>
<keyword evidence="6 10" id="KW-0573">Peptidoglycan synthesis</keyword>
<evidence type="ECO:0000256" key="7">
    <source>
        <dbReference type="ARBA" id="ARBA00023136"/>
    </source>
</evidence>
<keyword evidence="3 10" id="KW-0328">Glycosyltransferase</keyword>
<dbReference type="EC" id="2.4.1.227" evidence="10"/>
<evidence type="ECO:0000256" key="9">
    <source>
        <dbReference type="ARBA" id="ARBA00023316"/>
    </source>
</evidence>
<evidence type="ECO:0000259" key="12">
    <source>
        <dbReference type="Pfam" id="PF04101"/>
    </source>
</evidence>
<evidence type="ECO:0000256" key="3">
    <source>
        <dbReference type="ARBA" id="ARBA00022676"/>
    </source>
</evidence>
<comment type="function">
    <text evidence="10">Cell wall formation. Catalyzes the transfer of a GlcNAc subunit on undecaprenyl-pyrophosphoryl-MurNAc-pentapeptide (lipid intermediate I) to form undecaprenyl-pyrophosphoryl-MurNAc-(pentapeptide)GlcNAc (lipid intermediate II).</text>
</comment>
<reference evidence="13 14" key="1">
    <citation type="submission" date="2016-07" db="EMBL/GenBank/DDBJ databases">
        <title>High microdiversification within the ubiquitous acI lineage of Actinobacteria.</title>
        <authorList>
            <person name="Neuenschwander S.M."/>
            <person name="Salcher M."/>
            <person name="Ghai R."/>
            <person name="Pernthaler J."/>
        </authorList>
    </citation>
    <scope>NUCLEOTIDE SEQUENCE [LARGE SCALE GENOMIC DNA]</scope>
    <source>
        <strain evidence="13">MMS-IIA-15</strain>
    </source>
</reference>
<keyword evidence="14" id="KW-1185">Reference proteome</keyword>
<dbReference type="GO" id="GO:0008360">
    <property type="term" value="P:regulation of cell shape"/>
    <property type="evidence" value="ECO:0007669"/>
    <property type="project" value="UniProtKB-KW"/>
</dbReference>
<evidence type="ECO:0000256" key="10">
    <source>
        <dbReference type="HAMAP-Rule" id="MF_00033"/>
    </source>
</evidence>
<dbReference type="CDD" id="cd03785">
    <property type="entry name" value="GT28_MurG"/>
    <property type="match status" value="1"/>
</dbReference>
<dbReference type="Pfam" id="PF04101">
    <property type="entry name" value="Glyco_tran_28_C"/>
    <property type="match status" value="1"/>
</dbReference>
<dbReference type="PANTHER" id="PTHR21015:SF22">
    <property type="entry name" value="GLYCOSYLTRANSFERASE"/>
    <property type="match status" value="1"/>
</dbReference>
<dbReference type="HAMAP" id="MF_00033">
    <property type="entry name" value="MurG"/>
    <property type="match status" value="1"/>
</dbReference>
<evidence type="ECO:0000313" key="14">
    <source>
        <dbReference type="Proteomes" id="UP000217186"/>
    </source>
</evidence>
<name>A0A249KTP0_9ACTN</name>
<comment type="caution">
    <text evidence="10">Lacks conserved residue(s) required for the propagation of feature annotation.</text>
</comment>